<dbReference type="GO" id="GO:0032977">
    <property type="term" value="F:membrane insertase activity"/>
    <property type="evidence" value="ECO:0007669"/>
    <property type="project" value="InterPro"/>
</dbReference>
<evidence type="ECO:0000256" key="4">
    <source>
        <dbReference type="ARBA" id="ARBA00023136"/>
    </source>
</evidence>
<evidence type="ECO:0000313" key="9">
    <source>
        <dbReference type="Proteomes" id="UP001178507"/>
    </source>
</evidence>
<evidence type="ECO:0000256" key="2">
    <source>
        <dbReference type="ARBA" id="ARBA00022692"/>
    </source>
</evidence>
<evidence type="ECO:0000313" key="8">
    <source>
        <dbReference type="EMBL" id="CAJ1392995.1"/>
    </source>
</evidence>
<evidence type="ECO:0000256" key="3">
    <source>
        <dbReference type="ARBA" id="ARBA00022989"/>
    </source>
</evidence>
<feature type="domain" description="Membrane insertase YidC/Oxa/ALB C-terminal" evidence="7">
    <location>
        <begin position="195"/>
        <end position="405"/>
    </location>
</feature>
<feature type="region of interest" description="Disordered" evidence="6">
    <location>
        <begin position="423"/>
        <end position="490"/>
    </location>
</feature>
<dbReference type="NCBIfam" id="TIGR03592">
    <property type="entry name" value="yidC_oxa1_cterm"/>
    <property type="match status" value="1"/>
</dbReference>
<evidence type="ECO:0000256" key="5">
    <source>
        <dbReference type="RuleBase" id="RU003945"/>
    </source>
</evidence>
<comment type="similarity">
    <text evidence="5">Belongs to the OXA1/ALB3/YidC family.</text>
</comment>
<dbReference type="PANTHER" id="PTHR12428:SF14">
    <property type="entry name" value="ALBINO3-LIKE PROTEIN 1, CHLOROPLASTIC"/>
    <property type="match status" value="1"/>
</dbReference>
<comment type="subcellular location">
    <subcellularLocation>
        <location evidence="1 5">Membrane</location>
        <topology evidence="1 5">Multi-pass membrane protein</topology>
    </subcellularLocation>
</comment>
<evidence type="ECO:0000256" key="1">
    <source>
        <dbReference type="ARBA" id="ARBA00004141"/>
    </source>
</evidence>
<evidence type="ECO:0000256" key="6">
    <source>
        <dbReference type="SAM" id="MobiDB-lite"/>
    </source>
</evidence>
<dbReference type="GO" id="GO:0016020">
    <property type="term" value="C:membrane"/>
    <property type="evidence" value="ECO:0007669"/>
    <property type="project" value="UniProtKB-SubCell"/>
</dbReference>
<dbReference type="EMBL" id="CAUJNA010002447">
    <property type="protein sequence ID" value="CAJ1392995.1"/>
    <property type="molecule type" value="Genomic_DNA"/>
</dbReference>
<accession>A0AA36MZY0</accession>
<evidence type="ECO:0000259" key="7">
    <source>
        <dbReference type="Pfam" id="PF02096"/>
    </source>
</evidence>
<keyword evidence="3" id="KW-1133">Transmembrane helix</keyword>
<dbReference type="InterPro" id="IPR047196">
    <property type="entry name" value="YidC_ALB_C"/>
</dbReference>
<sequence length="490" mass="52630">MVAASTCRGGCAKEAALISAVAGAALWQLHSGIGFVAQPLLDNKELARPLKPRAATAQPSGLSRSRGVCAAVAGSGAAAVLLRQGRRAAREKRCHVIQLAVPASQEKAEIPLPLVAAGALAVFAVAEPALAQEAATAVAGAAADAAGAAEDAEEVIGEVAQSGGDWFEPLIQFNAGIIAGIDGVIEDQLHVPNSFGFAIISYTLLIKVLTYPLNQAALRSAAIMQLIKPKIDQVNRKYKNDQETQNRMLLRLYDDCGVNPLGGCIPSIVQFPIFIGLYRSILKLAEVNPKFQEPFLWIPSLAGPSTSGPSLDWLIKSQSEAEFVPLIGWDQAGRYVILPILLIFSQVITQKVSQPDVGNQGGPAGFISNFIPLVIGYTGLVSPAGLGIYWLTNNLVTQGQTYVIRSQLGEEFPEYKKFLDGSYKEEEERKKQEEEEAANKEEEPTGPGRGFGSVADDDEEEEEEKELADAQAARPMKRLAPKARPRRRRR</sequence>
<dbReference type="GO" id="GO:0051205">
    <property type="term" value="P:protein insertion into membrane"/>
    <property type="evidence" value="ECO:0007669"/>
    <property type="project" value="TreeGrafter"/>
</dbReference>
<protein>
    <recommendedName>
        <fullName evidence="7">Membrane insertase YidC/Oxa/ALB C-terminal domain-containing protein</fullName>
    </recommendedName>
</protein>
<feature type="compositionally biased region" description="Basic residues" evidence="6">
    <location>
        <begin position="475"/>
        <end position="490"/>
    </location>
</feature>
<keyword evidence="2 5" id="KW-0812">Transmembrane</keyword>
<dbReference type="InterPro" id="IPR001708">
    <property type="entry name" value="YidC/ALB3/OXA1/COX18"/>
</dbReference>
<dbReference type="PANTHER" id="PTHR12428">
    <property type="entry name" value="OXA1"/>
    <property type="match status" value="1"/>
</dbReference>
<dbReference type="AlphaFoldDB" id="A0AA36MZY0"/>
<name>A0AA36MZY0_9DINO</name>
<dbReference type="CDD" id="cd20070">
    <property type="entry name" value="5TM_YidC_Alb3"/>
    <property type="match status" value="1"/>
</dbReference>
<reference evidence="8" key="1">
    <citation type="submission" date="2023-08" db="EMBL/GenBank/DDBJ databases">
        <authorList>
            <person name="Chen Y."/>
            <person name="Shah S."/>
            <person name="Dougan E. K."/>
            <person name="Thang M."/>
            <person name="Chan C."/>
        </authorList>
    </citation>
    <scope>NUCLEOTIDE SEQUENCE</scope>
</reference>
<feature type="compositionally biased region" description="Acidic residues" evidence="6">
    <location>
        <begin position="455"/>
        <end position="466"/>
    </location>
</feature>
<feature type="compositionally biased region" description="Basic and acidic residues" evidence="6">
    <location>
        <begin position="423"/>
        <end position="443"/>
    </location>
</feature>
<organism evidence="8 9">
    <name type="scientific">Effrenium voratum</name>
    <dbReference type="NCBI Taxonomy" id="2562239"/>
    <lineage>
        <taxon>Eukaryota</taxon>
        <taxon>Sar</taxon>
        <taxon>Alveolata</taxon>
        <taxon>Dinophyceae</taxon>
        <taxon>Suessiales</taxon>
        <taxon>Symbiodiniaceae</taxon>
        <taxon>Effrenium</taxon>
    </lineage>
</organism>
<proteinExistence type="inferred from homology"/>
<comment type="caution">
    <text evidence="8">The sequence shown here is derived from an EMBL/GenBank/DDBJ whole genome shotgun (WGS) entry which is preliminary data.</text>
</comment>
<dbReference type="Proteomes" id="UP001178507">
    <property type="component" value="Unassembled WGS sequence"/>
</dbReference>
<keyword evidence="9" id="KW-1185">Reference proteome</keyword>
<gene>
    <name evidence="8" type="ORF">EVOR1521_LOCUS17950</name>
</gene>
<dbReference type="InterPro" id="IPR028055">
    <property type="entry name" value="YidC/Oxa/ALB_C"/>
</dbReference>
<dbReference type="Pfam" id="PF02096">
    <property type="entry name" value="60KD_IMP"/>
    <property type="match status" value="1"/>
</dbReference>
<keyword evidence="4" id="KW-0472">Membrane</keyword>